<dbReference type="Pfam" id="PF00270">
    <property type="entry name" value="DEAD"/>
    <property type="match status" value="1"/>
</dbReference>
<evidence type="ECO:0000313" key="10">
    <source>
        <dbReference type="EMBL" id="RJF71183.1"/>
    </source>
</evidence>
<feature type="compositionally biased region" description="Polar residues" evidence="7">
    <location>
        <begin position="518"/>
        <end position="529"/>
    </location>
</feature>
<dbReference type="PROSITE" id="PS51194">
    <property type="entry name" value="HELICASE_CTER"/>
    <property type="match status" value="1"/>
</dbReference>
<dbReference type="GO" id="GO:0005524">
    <property type="term" value="F:ATP binding"/>
    <property type="evidence" value="ECO:0007669"/>
    <property type="project" value="UniProtKB-KW"/>
</dbReference>
<dbReference type="GO" id="GO:0005840">
    <property type="term" value="C:ribosome"/>
    <property type="evidence" value="ECO:0007669"/>
    <property type="project" value="TreeGrafter"/>
</dbReference>
<evidence type="ECO:0000256" key="1">
    <source>
        <dbReference type="ARBA" id="ARBA00012552"/>
    </source>
</evidence>
<dbReference type="InterPro" id="IPR011545">
    <property type="entry name" value="DEAD/DEAH_box_helicase_dom"/>
</dbReference>
<feature type="compositionally biased region" description="Low complexity" evidence="7">
    <location>
        <begin position="494"/>
        <end position="517"/>
    </location>
</feature>
<dbReference type="CDD" id="cd00268">
    <property type="entry name" value="DEADc"/>
    <property type="match status" value="1"/>
</dbReference>
<evidence type="ECO:0000256" key="4">
    <source>
        <dbReference type="ARBA" id="ARBA00022806"/>
    </source>
</evidence>
<organism evidence="10 11">
    <name type="scientific">Deinococcus cavernae</name>
    <dbReference type="NCBI Taxonomy" id="2320857"/>
    <lineage>
        <taxon>Bacteria</taxon>
        <taxon>Thermotogati</taxon>
        <taxon>Deinococcota</taxon>
        <taxon>Deinococci</taxon>
        <taxon>Deinococcales</taxon>
        <taxon>Deinococcaceae</taxon>
        <taxon>Deinococcus</taxon>
    </lineage>
</organism>
<dbReference type="SMART" id="SM00487">
    <property type="entry name" value="DEXDc"/>
    <property type="match status" value="1"/>
</dbReference>
<evidence type="ECO:0000313" key="11">
    <source>
        <dbReference type="Proteomes" id="UP000286287"/>
    </source>
</evidence>
<feature type="region of interest" description="Disordered" evidence="7">
    <location>
        <begin position="177"/>
        <end position="199"/>
    </location>
</feature>
<dbReference type="Proteomes" id="UP000286287">
    <property type="component" value="Unassembled WGS sequence"/>
</dbReference>
<dbReference type="AlphaFoldDB" id="A0A418V4Z3"/>
<evidence type="ECO:0000259" key="9">
    <source>
        <dbReference type="PROSITE" id="PS51194"/>
    </source>
</evidence>
<evidence type="ECO:0000256" key="7">
    <source>
        <dbReference type="SAM" id="MobiDB-lite"/>
    </source>
</evidence>
<dbReference type="CDD" id="cd18787">
    <property type="entry name" value="SF2_C_DEAD"/>
    <property type="match status" value="1"/>
</dbReference>
<dbReference type="PROSITE" id="PS51192">
    <property type="entry name" value="HELICASE_ATP_BIND_1"/>
    <property type="match status" value="1"/>
</dbReference>
<dbReference type="InterPro" id="IPR000629">
    <property type="entry name" value="RNA-helicase_DEAD-box_CS"/>
</dbReference>
<dbReference type="InterPro" id="IPR050547">
    <property type="entry name" value="DEAD_box_RNA_helicases"/>
</dbReference>
<keyword evidence="2 6" id="KW-0547">Nucleotide-binding</keyword>
<dbReference type="PROSITE" id="PS00039">
    <property type="entry name" value="DEAD_ATP_HELICASE"/>
    <property type="match status" value="1"/>
</dbReference>
<feature type="compositionally biased region" description="Basic and acidic residues" evidence="7">
    <location>
        <begin position="32"/>
        <end position="60"/>
    </location>
</feature>
<feature type="domain" description="Helicase ATP-binding" evidence="8">
    <location>
        <begin position="108"/>
        <end position="287"/>
    </location>
</feature>
<comment type="similarity">
    <text evidence="6">Belongs to the DEAD box helicase family.</text>
</comment>
<dbReference type="SUPFAM" id="SSF52540">
    <property type="entry name" value="P-loop containing nucleoside triphosphate hydrolases"/>
    <property type="match status" value="1"/>
</dbReference>
<dbReference type="EC" id="3.6.4.13" evidence="1"/>
<proteinExistence type="inferred from homology"/>
<dbReference type="PANTHER" id="PTHR47963:SF8">
    <property type="entry name" value="ATP-DEPENDENT RNA HELICASE DEAD"/>
    <property type="match status" value="1"/>
</dbReference>
<dbReference type="GO" id="GO:0016787">
    <property type="term" value="F:hydrolase activity"/>
    <property type="evidence" value="ECO:0007669"/>
    <property type="project" value="UniProtKB-KW"/>
</dbReference>
<dbReference type="Gene3D" id="3.40.50.300">
    <property type="entry name" value="P-loop containing nucleotide triphosphate hydrolases"/>
    <property type="match status" value="2"/>
</dbReference>
<evidence type="ECO:0000256" key="3">
    <source>
        <dbReference type="ARBA" id="ARBA00022801"/>
    </source>
</evidence>
<gene>
    <name evidence="10" type="ORF">D3875_05940</name>
</gene>
<evidence type="ECO:0000256" key="2">
    <source>
        <dbReference type="ARBA" id="ARBA00022741"/>
    </source>
</evidence>
<evidence type="ECO:0000259" key="8">
    <source>
        <dbReference type="PROSITE" id="PS51192"/>
    </source>
</evidence>
<dbReference type="GO" id="GO:0005829">
    <property type="term" value="C:cytosol"/>
    <property type="evidence" value="ECO:0007669"/>
    <property type="project" value="TreeGrafter"/>
</dbReference>
<reference evidence="10 11" key="1">
    <citation type="submission" date="2018-09" db="EMBL/GenBank/DDBJ databases">
        <authorList>
            <person name="Zhu H."/>
        </authorList>
    </citation>
    <scope>NUCLEOTIDE SEQUENCE [LARGE SCALE GENOMIC DNA]</scope>
    <source>
        <strain evidence="10 11">K2S05-167</strain>
    </source>
</reference>
<feature type="domain" description="Helicase C-terminal" evidence="9">
    <location>
        <begin position="327"/>
        <end position="475"/>
    </location>
</feature>
<dbReference type="GO" id="GO:0033592">
    <property type="term" value="F:RNA strand annealing activity"/>
    <property type="evidence" value="ECO:0007669"/>
    <property type="project" value="TreeGrafter"/>
</dbReference>
<comment type="caution">
    <text evidence="10">The sequence shown here is derived from an EMBL/GenBank/DDBJ whole genome shotgun (WGS) entry which is preliminary data.</text>
</comment>
<evidence type="ECO:0000256" key="5">
    <source>
        <dbReference type="ARBA" id="ARBA00022840"/>
    </source>
</evidence>
<feature type="region of interest" description="Disordered" evidence="7">
    <location>
        <begin position="483"/>
        <end position="538"/>
    </location>
</feature>
<sequence>MAFGESGDWQAETVNTSGNRPERAPRAGQPKQGERSAEPRQPRRESTRTETRQSRQEKPAQKARPQGNAPRQKAPEVAPAPLMQLNDPSEWRQMLAGRTPTPVQELAVPQLLAGHDVIATARTGSGKTLAFLIPAAARGIGTQAKSRGMTPEVLIVSPTRELAVQIRDVARELGMPAGRITGGITPGETKREASGKGVVSGTPGRLKDLIGKNELQLQFVRYLVLDEADELLSLGFLKDVEWIVNQARAQAASNGQGGEVQVALASATFPDEVRAVASRVLRQPVRIDIEPPAKEKPLAAGEIAAAGEGRAEHLAVDSTRDDLLQHAAHEIRLALEEPGGCAVVFCRTKALAKRRAEALGRLLPGENVVALQGNMDQKKREAVMTALREGKARVLVATDIAGRGIDLPEVRLVIHADVASTSEDHVHRSGRTARAGRGGKNLVLLIPEQRERWKQVRRGLPQHLHPPFTKEEHLIDRAIQEKQGRGSGNGLNEPRGAQQRAGQRGAGQGRTQPGRTQDSTSTRQAQGQNRRPRNNKSR</sequence>
<evidence type="ECO:0000256" key="6">
    <source>
        <dbReference type="RuleBase" id="RU000492"/>
    </source>
</evidence>
<dbReference type="InterPro" id="IPR044742">
    <property type="entry name" value="DEAD/DEAH_RhlB"/>
</dbReference>
<name>A0A418V4Z3_9DEIO</name>
<feature type="region of interest" description="Disordered" evidence="7">
    <location>
        <begin position="1"/>
        <end position="82"/>
    </location>
</feature>
<dbReference type="OrthoDB" id="9805696at2"/>
<protein>
    <recommendedName>
        <fullName evidence="1">RNA helicase</fullName>
        <ecNumber evidence="1">3.6.4.13</ecNumber>
    </recommendedName>
</protein>
<dbReference type="EMBL" id="QYUJ01000014">
    <property type="protein sequence ID" value="RJF71183.1"/>
    <property type="molecule type" value="Genomic_DNA"/>
</dbReference>
<keyword evidence="5 6" id="KW-0067">ATP-binding</keyword>
<dbReference type="InterPro" id="IPR027417">
    <property type="entry name" value="P-loop_NTPase"/>
</dbReference>
<dbReference type="PANTHER" id="PTHR47963">
    <property type="entry name" value="DEAD-BOX ATP-DEPENDENT RNA HELICASE 47, MITOCHONDRIAL"/>
    <property type="match status" value="1"/>
</dbReference>
<dbReference type="Pfam" id="PF00271">
    <property type="entry name" value="Helicase_C"/>
    <property type="match status" value="1"/>
</dbReference>
<dbReference type="GO" id="GO:0003724">
    <property type="term" value="F:RNA helicase activity"/>
    <property type="evidence" value="ECO:0007669"/>
    <property type="project" value="UniProtKB-EC"/>
</dbReference>
<dbReference type="InterPro" id="IPR014001">
    <property type="entry name" value="Helicase_ATP-bd"/>
</dbReference>
<dbReference type="GO" id="GO:0009409">
    <property type="term" value="P:response to cold"/>
    <property type="evidence" value="ECO:0007669"/>
    <property type="project" value="TreeGrafter"/>
</dbReference>
<dbReference type="SMART" id="SM00490">
    <property type="entry name" value="HELICc"/>
    <property type="match status" value="1"/>
</dbReference>
<keyword evidence="11" id="KW-1185">Reference proteome</keyword>
<dbReference type="InterPro" id="IPR001650">
    <property type="entry name" value="Helicase_C-like"/>
</dbReference>
<accession>A0A418V4Z3</accession>
<keyword evidence="3 6" id="KW-0378">Hydrolase</keyword>
<keyword evidence="4 6" id="KW-0347">Helicase</keyword>